<keyword evidence="4 7" id="KW-0133">Cell shape</keyword>
<dbReference type="Proteomes" id="UP000606044">
    <property type="component" value="Unassembled WGS sequence"/>
</dbReference>
<keyword evidence="6 7" id="KW-0961">Cell wall biogenesis/degradation</keyword>
<evidence type="ECO:0000259" key="10">
    <source>
        <dbReference type="PROSITE" id="PS52029"/>
    </source>
</evidence>
<dbReference type="GO" id="GO:0071555">
    <property type="term" value="P:cell wall organization"/>
    <property type="evidence" value="ECO:0007669"/>
    <property type="project" value="UniProtKB-UniRule"/>
</dbReference>
<feature type="compositionally biased region" description="Basic and acidic residues" evidence="8">
    <location>
        <begin position="57"/>
        <end position="90"/>
    </location>
</feature>
<dbReference type="SUPFAM" id="SSF47090">
    <property type="entry name" value="PGBD-like"/>
    <property type="match status" value="1"/>
</dbReference>
<keyword evidence="3" id="KW-0808">Transferase</keyword>
<feature type="active site" description="Nucleophile" evidence="7">
    <location>
        <position position="347"/>
    </location>
</feature>
<comment type="caution">
    <text evidence="11">The sequence shown here is derived from an EMBL/GenBank/DDBJ whole genome shotgun (WGS) entry which is preliminary data.</text>
</comment>
<reference evidence="11" key="1">
    <citation type="journal article" date="2014" name="Int. J. Syst. Evol. Microbiol.">
        <title>Complete genome sequence of Corynebacterium casei LMG S-19264T (=DSM 44701T), isolated from a smear-ripened cheese.</title>
        <authorList>
            <consortium name="US DOE Joint Genome Institute (JGI-PGF)"/>
            <person name="Walter F."/>
            <person name="Albersmeier A."/>
            <person name="Kalinowski J."/>
            <person name="Ruckert C."/>
        </authorList>
    </citation>
    <scope>NUCLEOTIDE SEQUENCE</scope>
    <source>
        <strain evidence="11">CCM 7897</strain>
    </source>
</reference>
<evidence type="ECO:0000256" key="8">
    <source>
        <dbReference type="SAM" id="MobiDB-lite"/>
    </source>
</evidence>
<evidence type="ECO:0000256" key="7">
    <source>
        <dbReference type="PROSITE-ProRule" id="PRU01373"/>
    </source>
</evidence>
<reference evidence="11" key="2">
    <citation type="submission" date="2020-09" db="EMBL/GenBank/DDBJ databases">
        <authorList>
            <person name="Sun Q."/>
            <person name="Sedlacek I."/>
        </authorList>
    </citation>
    <scope>NUCLEOTIDE SEQUENCE</scope>
    <source>
        <strain evidence="11">CCM 7897</strain>
    </source>
</reference>
<evidence type="ECO:0000256" key="3">
    <source>
        <dbReference type="ARBA" id="ARBA00022679"/>
    </source>
</evidence>
<dbReference type="RefSeq" id="WP_188574624.1">
    <property type="nucleotide sequence ID" value="NZ_BMCT01000001.1"/>
</dbReference>
<dbReference type="GO" id="GO:0071972">
    <property type="term" value="F:peptidoglycan L,D-transpeptidase activity"/>
    <property type="evidence" value="ECO:0007669"/>
    <property type="project" value="TreeGrafter"/>
</dbReference>
<protein>
    <submittedName>
        <fullName evidence="11">Murein L,D-transpeptidase</fullName>
    </submittedName>
</protein>
<feature type="chain" id="PRO_5037507183" evidence="9">
    <location>
        <begin position="39"/>
        <end position="376"/>
    </location>
</feature>
<comment type="similarity">
    <text evidence="2">Belongs to the YkuD family.</text>
</comment>
<evidence type="ECO:0000256" key="9">
    <source>
        <dbReference type="SAM" id="SignalP"/>
    </source>
</evidence>
<keyword evidence="9" id="KW-0732">Signal</keyword>
<dbReference type="GO" id="GO:0005576">
    <property type="term" value="C:extracellular region"/>
    <property type="evidence" value="ECO:0007669"/>
    <property type="project" value="TreeGrafter"/>
</dbReference>
<dbReference type="GO" id="GO:0018104">
    <property type="term" value="P:peptidoglycan-protein cross-linking"/>
    <property type="evidence" value="ECO:0007669"/>
    <property type="project" value="TreeGrafter"/>
</dbReference>
<name>A0A917BK51_9HYPH</name>
<evidence type="ECO:0000256" key="4">
    <source>
        <dbReference type="ARBA" id="ARBA00022960"/>
    </source>
</evidence>
<dbReference type="SUPFAM" id="SSF141523">
    <property type="entry name" value="L,D-transpeptidase catalytic domain-like"/>
    <property type="match status" value="1"/>
</dbReference>
<evidence type="ECO:0000313" key="12">
    <source>
        <dbReference type="Proteomes" id="UP000606044"/>
    </source>
</evidence>
<evidence type="ECO:0000256" key="2">
    <source>
        <dbReference type="ARBA" id="ARBA00005992"/>
    </source>
</evidence>
<evidence type="ECO:0000256" key="6">
    <source>
        <dbReference type="ARBA" id="ARBA00023316"/>
    </source>
</evidence>
<dbReference type="InterPro" id="IPR038063">
    <property type="entry name" value="Transpep_catalytic_dom"/>
</dbReference>
<dbReference type="PANTHER" id="PTHR30582:SF30">
    <property type="entry name" value="BLR4375 PROTEIN"/>
    <property type="match status" value="1"/>
</dbReference>
<dbReference type="InterPro" id="IPR050979">
    <property type="entry name" value="LD-transpeptidase"/>
</dbReference>
<feature type="active site" description="Proton donor/acceptor" evidence="7">
    <location>
        <position position="331"/>
    </location>
</feature>
<proteinExistence type="inferred from homology"/>
<sequence>MSTWATKTCATRVSPAGYARLLACAAVLALGLGGPAHALTAQDINAATFTPPPPPDAKPEKGAKAGKDAKAKDSKSEKAKAAKAKKDAGKPDALTAKVQVLLARRSISPGEIDGMDGENYRKALAQFRRQNNLGEGDQLDEPTWMALGGPDATPVVSEYELTKKDAGQKFPKRIPRDYAKQAKMKKLDYTGEREMLAERFHMSPGLLAALNPKLSKAKAGDRLFVVSVERRKPEMPVERIEAVKATGMVVVYGAGDAILASYPATIGSSETASPQGEHTVKRVVKNPTYHYDPEKNFQQGKNKKRLVLPAGPNNPVGTVWIGLSMPTFGIHGTPEPSQVSKTSSHGCVRLTNWDAEELASMVKPGVKMRFVEPSGT</sequence>
<dbReference type="PANTHER" id="PTHR30582">
    <property type="entry name" value="L,D-TRANSPEPTIDASE"/>
    <property type="match status" value="1"/>
</dbReference>
<accession>A0A917BK51</accession>
<dbReference type="InterPro" id="IPR005490">
    <property type="entry name" value="LD_TPept_cat_dom"/>
</dbReference>
<evidence type="ECO:0000256" key="1">
    <source>
        <dbReference type="ARBA" id="ARBA00004752"/>
    </source>
</evidence>
<dbReference type="CDD" id="cd16913">
    <property type="entry name" value="YkuD_like"/>
    <property type="match status" value="1"/>
</dbReference>
<evidence type="ECO:0000313" key="11">
    <source>
        <dbReference type="EMBL" id="GGF46335.1"/>
    </source>
</evidence>
<feature type="domain" description="L,D-TPase catalytic" evidence="10">
    <location>
        <begin position="238"/>
        <end position="371"/>
    </location>
</feature>
<gene>
    <name evidence="11" type="ORF">GCM10007301_02310</name>
</gene>
<feature type="region of interest" description="Disordered" evidence="8">
    <location>
        <begin position="46"/>
        <end position="90"/>
    </location>
</feature>
<organism evidence="11 12">
    <name type="scientific">Azorhizobium oxalatiphilum</name>
    <dbReference type="NCBI Taxonomy" id="980631"/>
    <lineage>
        <taxon>Bacteria</taxon>
        <taxon>Pseudomonadati</taxon>
        <taxon>Pseudomonadota</taxon>
        <taxon>Alphaproteobacteria</taxon>
        <taxon>Hyphomicrobiales</taxon>
        <taxon>Xanthobacteraceae</taxon>
        <taxon>Azorhizobium</taxon>
    </lineage>
</organism>
<evidence type="ECO:0000256" key="5">
    <source>
        <dbReference type="ARBA" id="ARBA00022984"/>
    </source>
</evidence>
<dbReference type="GO" id="GO:0016740">
    <property type="term" value="F:transferase activity"/>
    <property type="evidence" value="ECO:0007669"/>
    <property type="project" value="UniProtKB-KW"/>
</dbReference>
<dbReference type="PROSITE" id="PS52029">
    <property type="entry name" value="LD_TPASE"/>
    <property type="match status" value="1"/>
</dbReference>
<keyword evidence="12" id="KW-1185">Reference proteome</keyword>
<dbReference type="AlphaFoldDB" id="A0A917BK51"/>
<dbReference type="EMBL" id="BMCT01000001">
    <property type="protein sequence ID" value="GGF46335.1"/>
    <property type="molecule type" value="Genomic_DNA"/>
</dbReference>
<feature type="signal peptide" evidence="9">
    <location>
        <begin position="1"/>
        <end position="38"/>
    </location>
</feature>
<dbReference type="GO" id="GO:0008360">
    <property type="term" value="P:regulation of cell shape"/>
    <property type="evidence" value="ECO:0007669"/>
    <property type="project" value="UniProtKB-UniRule"/>
</dbReference>
<keyword evidence="5 7" id="KW-0573">Peptidoglycan synthesis</keyword>
<dbReference type="Gene3D" id="2.40.440.10">
    <property type="entry name" value="L,D-transpeptidase catalytic domain-like"/>
    <property type="match status" value="1"/>
</dbReference>
<dbReference type="InterPro" id="IPR036365">
    <property type="entry name" value="PGBD-like_sf"/>
</dbReference>
<dbReference type="Pfam" id="PF03734">
    <property type="entry name" value="YkuD"/>
    <property type="match status" value="1"/>
</dbReference>
<comment type="pathway">
    <text evidence="1 7">Cell wall biogenesis; peptidoglycan biosynthesis.</text>
</comment>